<evidence type="ECO:0000256" key="1">
    <source>
        <dbReference type="ARBA" id="ARBA00004123"/>
    </source>
</evidence>
<dbReference type="GO" id="GO:0006355">
    <property type="term" value="P:regulation of DNA-templated transcription"/>
    <property type="evidence" value="ECO:0007669"/>
    <property type="project" value="InterPro"/>
</dbReference>
<feature type="compositionally biased region" description="Basic and acidic residues" evidence="3">
    <location>
        <begin position="557"/>
        <end position="571"/>
    </location>
</feature>
<dbReference type="EMBL" id="CAJHNJ030000008">
    <property type="protein sequence ID" value="CAG9103870.1"/>
    <property type="molecule type" value="Genomic_DNA"/>
</dbReference>
<feature type="region of interest" description="Disordered" evidence="3">
    <location>
        <begin position="974"/>
        <end position="1057"/>
    </location>
</feature>
<evidence type="ECO:0000313" key="4">
    <source>
        <dbReference type="EMBL" id="CAG9103870.1"/>
    </source>
</evidence>
<dbReference type="InterPro" id="IPR000637">
    <property type="entry name" value="HMGI/Y_DNA-bd_CS"/>
</dbReference>
<keyword evidence="2" id="KW-0539">Nucleus</keyword>
<feature type="region of interest" description="Disordered" evidence="3">
    <location>
        <begin position="547"/>
        <end position="580"/>
    </location>
</feature>
<feature type="compositionally biased region" description="Polar residues" evidence="3">
    <location>
        <begin position="974"/>
        <end position="985"/>
    </location>
</feature>
<feature type="compositionally biased region" description="Basic and acidic residues" evidence="3">
    <location>
        <begin position="988"/>
        <end position="1000"/>
    </location>
</feature>
<accession>A0A8S4DU20</accession>
<feature type="compositionally biased region" description="Basic residues" evidence="3">
    <location>
        <begin position="111"/>
        <end position="120"/>
    </location>
</feature>
<feature type="compositionally biased region" description="Polar residues" evidence="3">
    <location>
        <begin position="449"/>
        <end position="459"/>
    </location>
</feature>
<name>A0A8S4DU20_PLUXY</name>
<feature type="compositionally biased region" description="Basic and acidic residues" evidence="3">
    <location>
        <begin position="60"/>
        <end position="74"/>
    </location>
</feature>
<evidence type="ECO:0000256" key="2">
    <source>
        <dbReference type="ARBA" id="ARBA00023242"/>
    </source>
</evidence>
<feature type="region of interest" description="Disordered" evidence="3">
    <location>
        <begin position="109"/>
        <end position="178"/>
    </location>
</feature>
<reference evidence="4" key="1">
    <citation type="submission" date="2020-11" db="EMBL/GenBank/DDBJ databases">
        <authorList>
            <person name="Whiteford S."/>
        </authorList>
    </citation>
    <scope>NUCLEOTIDE SEQUENCE</scope>
</reference>
<dbReference type="GO" id="GO:0005634">
    <property type="term" value="C:nucleus"/>
    <property type="evidence" value="ECO:0007669"/>
    <property type="project" value="UniProtKB-SubCell"/>
</dbReference>
<dbReference type="AlphaFoldDB" id="A0A8S4DU20"/>
<evidence type="ECO:0000313" key="5">
    <source>
        <dbReference type="Proteomes" id="UP000653454"/>
    </source>
</evidence>
<feature type="compositionally biased region" description="Polar residues" evidence="3">
    <location>
        <begin position="240"/>
        <end position="250"/>
    </location>
</feature>
<dbReference type="Proteomes" id="UP000653454">
    <property type="component" value="Unassembled WGS sequence"/>
</dbReference>
<feature type="region of interest" description="Disordered" evidence="3">
    <location>
        <begin position="203"/>
        <end position="253"/>
    </location>
</feature>
<feature type="compositionally biased region" description="Basic residues" evidence="3">
    <location>
        <begin position="136"/>
        <end position="153"/>
    </location>
</feature>
<dbReference type="PROSITE" id="PS00354">
    <property type="entry name" value="HMGI_Y"/>
    <property type="match status" value="1"/>
</dbReference>
<sequence length="1057" mass="117838">MAPKKLTAEELEDISTAENAMPDEKPVKSTKKRGPRVKKVKVNPRTPTVVKVKIRRPTKKAKETSLSETTDKPEKYGIKDLGQQHLIDLANEVALAQLVNNSSPKLEVKVATKKSKKETKPKKELSETAGAEKVSGKGKRKIAAVSKAKKKSISKTPAVSKIPAKRKKKGDPATSEAPVEIVEQKLEVITAVANDTVADTVITPVKRPRGRPRLQPLTAPVVKPETVPKPSEGKKHRVTRSSIVSPTPSKQPEFDFTSVTPKIEDVAETVSKSATIDSRKTSVSDTFSWAQDISSSSVSTPSSRPKSTTICVNGTVPVIKVVDCMKHRTKHDVRKAAVTKKRKITPKLAVTPKQPRIETPLMSTLSSPSSKSVTSASTSVNDNTVNLARALDKIRQTLNSLDLEFLKWLATEEDENVTSENPINEDTLKLLQLEAVSLKLCQNRRALSVNSASENSVKNDSVKSDEIRESAPKLDSAAEMLPAATEGSVDNSIPLAIPEREDTDIGHDSFSDIVRQKSYEVKMSSYIDDDDALSLFAQSITELESPRFTNPVPTRTTEVDVHKTKHNHEPVKLPTVPNAMQAPKPSTIKPKEINFQSNKAKIVCEKQNADSSTSIINKEQKSLGADNFIPPPIPQLQERQPKKEQNILKPTGSPKESYLLSSTYPAMRTSIVFKGYCFFNLASNCQKNGCRYRHSIPPFQDVMQRLNSLTDDYFIMEYLLLRQHPQIKKSFIQAFAAVCIAKHLTNVLIEISMDVFTEEKTLRTHIVEVTLLHLNDKILEDYSSLLMHKLDSTTHVCDMYMKEIAYTQNFARFKPVFVNLTNIMVQSKLQFNIDVAKHIFERVCILPYDESLSRALIQIIKNTKVDIFSHNFMSMLEDRLAANNSALYGELLKCKGFDPIGNMGPKPLMSEQMVYPGNMHSDRENKRYTSPDTTHLDALQNKPIVDTPIITRTINLGQTRTYIPTPSVGLAANFNNTSGTPSPSSDVAEDHYKRPDDSYRPKGKYKGTWRRGNGASFQPRFPSIFDRMMFRPPSTRGRYGARGNPGNYPRPPRPGFY</sequence>
<keyword evidence="5" id="KW-1185">Reference proteome</keyword>
<feature type="compositionally biased region" description="Polar residues" evidence="3">
    <location>
        <begin position="547"/>
        <end position="556"/>
    </location>
</feature>
<feature type="region of interest" description="Disordered" evidence="3">
    <location>
        <begin position="1"/>
        <end position="48"/>
    </location>
</feature>
<protein>
    <submittedName>
        <fullName evidence="4">(diamondback moth) hypothetical protein</fullName>
    </submittedName>
</protein>
<evidence type="ECO:0000256" key="3">
    <source>
        <dbReference type="SAM" id="MobiDB-lite"/>
    </source>
</evidence>
<gene>
    <name evidence="4" type="ORF">PLXY2_LOCUS3231</name>
</gene>
<feature type="region of interest" description="Disordered" evidence="3">
    <location>
        <begin position="449"/>
        <end position="468"/>
    </location>
</feature>
<feature type="compositionally biased region" description="Basic residues" evidence="3">
    <location>
        <begin position="28"/>
        <end position="42"/>
    </location>
</feature>
<organism evidence="4 5">
    <name type="scientific">Plutella xylostella</name>
    <name type="common">Diamondback moth</name>
    <name type="synonym">Plutella maculipennis</name>
    <dbReference type="NCBI Taxonomy" id="51655"/>
    <lineage>
        <taxon>Eukaryota</taxon>
        <taxon>Metazoa</taxon>
        <taxon>Ecdysozoa</taxon>
        <taxon>Arthropoda</taxon>
        <taxon>Hexapoda</taxon>
        <taxon>Insecta</taxon>
        <taxon>Pterygota</taxon>
        <taxon>Neoptera</taxon>
        <taxon>Endopterygota</taxon>
        <taxon>Lepidoptera</taxon>
        <taxon>Glossata</taxon>
        <taxon>Ditrysia</taxon>
        <taxon>Yponomeutoidea</taxon>
        <taxon>Plutellidae</taxon>
        <taxon>Plutella</taxon>
    </lineage>
</organism>
<proteinExistence type="predicted"/>
<feature type="region of interest" description="Disordered" evidence="3">
    <location>
        <begin position="55"/>
        <end position="74"/>
    </location>
</feature>
<feature type="compositionally biased region" description="Pro residues" evidence="3">
    <location>
        <begin position="1048"/>
        <end position="1057"/>
    </location>
</feature>
<comment type="subcellular location">
    <subcellularLocation>
        <location evidence="1">Nucleus</location>
    </subcellularLocation>
</comment>
<comment type="caution">
    <text evidence="4">The sequence shown here is derived from an EMBL/GenBank/DDBJ whole genome shotgun (WGS) entry which is preliminary data.</text>
</comment>